<sequence>MYFLKFCELRKSVACIQFSEYDYLCFFLFFNLISLAFRMSKLDFLNSLPNLI</sequence>
<dbReference type="Proteomes" id="UP000002433">
    <property type="component" value="Chromosome"/>
</dbReference>
<accession>Q1JP28</accession>
<reference evidence="2 3" key="1">
    <citation type="journal article" date="2006" name="Proc. Natl. Acad. Sci. U.S.A.">
        <title>Molecular genetic anatomy of inter- and intraserotype variation in the human bacterial pathogen group A Streptococcus.</title>
        <authorList>
            <person name="Beres S.B."/>
            <person name="Richter E.W."/>
            <person name="Nagiec M.J."/>
            <person name="Sumby P."/>
            <person name="Porcella S.F."/>
            <person name="DeLeo F.R."/>
            <person name="Musser J.M."/>
        </authorList>
    </citation>
    <scope>NUCLEOTIDE SEQUENCE [LARGE SCALE GENOMIC DNA]</scope>
    <source>
        <strain evidence="2 3">MGAS9429</strain>
    </source>
</reference>
<evidence type="ECO:0000313" key="2">
    <source>
        <dbReference type="EMBL" id="ABF31221.1"/>
    </source>
</evidence>
<name>Q1JP28_STRPC</name>
<keyword evidence="1" id="KW-0812">Transmembrane</keyword>
<protein>
    <submittedName>
        <fullName evidence="2">Uncharacterized protein</fullName>
    </submittedName>
</protein>
<dbReference type="AlphaFoldDB" id="Q1JP28"/>
<evidence type="ECO:0000313" key="3">
    <source>
        <dbReference type="Proteomes" id="UP000002433"/>
    </source>
</evidence>
<feature type="transmembrane region" description="Helical" evidence="1">
    <location>
        <begin position="21"/>
        <end position="39"/>
    </location>
</feature>
<gene>
    <name evidence="2" type="ordered locus">MGAS9429_Spy0033</name>
</gene>
<dbReference type="KEGG" id="spk:MGAS9429_Spy0033"/>
<keyword evidence="1" id="KW-1133">Transmembrane helix</keyword>
<dbReference type="EMBL" id="CP000259">
    <property type="protein sequence ID" value="ABF31221.1"/>
    <property type="molecule type" value="Genomic_DNA"/>
</dbReference>
<organism evidence="2 3">
    <name type="scientific">Streptococcus pyogenes serotype M12 (strain MGAS9429)</name>
    <dbReference type="NCBI Taxonomy" id="370551"/>
    <lineage>
        <taxon>Bacteria</taxon>
        <taxon>Bacillati</taxon>
        <taxon>Bacillota</taxon>
        <taxon>Bacilli</taxon>
        <taxon>Lactobacillales</taxon>
        <taxon>Streptococcaceae</taxon>
        <taxon>Streptococcus</taxon>
    </lineage>
</organism>
<dbReference type="HOGENOM" id="CLU_3085305_0_0_9"/>
<evidence type="ECO:0000256" key="1">
    <source>
        <dbReference type="SAM" id="Phobius"/>
    </source>
</evidence>
<keyword evidence="1" id="KW-0472">Membrane</keyword>
<proteinExistence type="predicted"/>